<sequence length="202" mass="23490">MAEMKFFLLSALVIFATFMGFHAPLFYVVFMFILYPVYISIRTESLRKSGKLLIESKKNQWIFYMQGIPVKEAINSLHNIHAPSENELGSIFNRMLNAKLLVLFTLLAITCHNFYTYFILGQIPVFFNNIWLIIATLLIGLLFTVFIVQKIRGCIKTKQLINKKTWIISCHENHGIDYYSAYHIITEKNEVSYSPFLSTILK</sequence>
<keyword evidence="1" id="KW-0472">Membrane</keyword>
<gene>
    <name evidence="2" type="ORF">SAMN02745723_11535</name>
</gene>
<organism evidence="2 3">
    <name type="scientific">Pragia fontium DSM 5563 = ATCC 49100</name>
    <dbReference type="NCBI Taxonomy" id="1122977"/>
    <lineage>
        <taxon>Bacteria</taxon>
        <taxon>Pseudomonadati</taxon>
        <taxon>Pseudomonadota</taxon>
        <taxon>Gammaproteobacteria</taxon>
        <taxon>Enterobacterales</taxon>
        <taxon>Budviciaceae</taxon>
        <taxon>Pragia</taxon>
    </lineage>
</organism>
<reference evidence="2 3" key="1">
    <citation type="submission" date="2016-10" db="EMBL/GenBank/DDBJ databases">
        <authorList>
            <person name="Varghese N."/>
            <person name="Submissions S."/>
        </authorList>
    </citation>
    <scope>NUCLEOTIDE SEQUENCE [LARGE SCALE GENOMIC DNA]</scope>
    <source>
        <strain evidence="2 3">DSM 5563</strain>
    </source>
</reference>
<evidence type="ECO:0000313" key="2">
    <source>
        <dbReference type="EMBL" id="SFD37758.1"/>
    </source>
</evidence>
<dbReference type="EMBL" id="FOLW01000015">
    <property type="protein sequence ID" value="SFD37758.1"/>
    <property type="molecule type" value="Genomic_DNA"/>
</dbReference>
<accession>A0AAJ4WD96</accession>
<keyword evidence="1" id="KW-1133">Transmembrane helix</keyword>
<protein>
    <submittedName>
        <fullName evidence="2">Uncharacterized protein</fullName>
    </submittedName>
</protein>
<dbReference type="Proteomes" id="UP000226420">
    <property type="component" value="Unassembled WGS sequence"/>
</dbReference>
<proteinExistence type="predicted"/>
<feature type="transmembrane region" description="Helical" evidence="1">
    <location>
        <begin position="6"/>
        <end position="39"/>
    </location>
</feature>
<evidence type="ECO:0000313" key="3">
    <source>
        <dbReference type="Proteomes" id="UP000226420"/>
    </source>
</evidence>
<dbReference type="RefSeq" id="WP_074824674.1">
    <property type="nucleotide sequence ID" value="NZ_FOLW01000015.1"/>
</dbReference>
<keyword evidence="1" id="KW-0812">Transmembrane</keyword>
<comment type="caution">
    <text evidence="2">The sequence shown here is derived from an EMBL/GenBank/DDBJ whole genome shotgun (WGS) entry which is preliminary data.</text>
</comment>
<dbReference type="AlphaFoldDB" id="A0AAJ4WD96"/>
<feature type="transmembrane region" description="Helical" evidence="1">
    <location>
        <begin position="126"/>
        <end position="148"/>
    </location>
</feature>
<feature type="transmembrane region" description="Helical" evidence="1">
    <location>
        <begin position="100"/>
        <end position="120"/>
    </location>
</feature>
<name>A0AAJ4WD96_9GAMM</name>
<evidence type="ECO:0000256" key="1">
    <source>
        <dbReference type="SAM" id="Phobius"/>
    </source>
</evidence>